<dbReference type="RefSeq" id="XP_016757918.1">
    <property type="nucleotide sequence ID" value="XM_016901516.1"/>
</dbReference>
<dbReference type="AlphaFoldDB" id="M3CBJ1"/>
<dbReference type="eggNOG" id="ENOG502SMX2">
    <property type="taxonomic scope" value="Eukaryota"/>
</dbReference>
<gene>
    <name evidence="1" type="ORF">SEPMUDRAFT_119538</name>
</gene>
<dbReference type="STRING" id="692275.M3CBJ1"/>
<dbReference type="PANTHER" id="PTHR48312:SF1">
    <property type="entry name" value="SULFOTRANSFERASE"/>
    <property type="match status" value="1"/>
</dbReference>
<dbReference type="OMA" id="IQSTHAT"/>
<dbReference type="HOGENOM" id="CLU_033907_2_0_1"/>
<dbReference type="Proteomes" id="UP000016931">
    <property type="component" value="Unassembled WGS sequence"/>
</dbReference>
<accession>M3CBJ1</accession>
<evidence type="ECO:0000313" key="2">
    <source>
        <dbReference type="Proteomes" id="UP000016931"/>
    </source>
</evidence>
<dbReference type="SUPFAM" id="SSF52540">
    <property type="entry name" value="P-loop containing nucleoside triphosphate hydrolases"/>
    <property type="match status" value="1"/>
</dbReference>
<dbReference type="InterPro" id="IPR027417">
    <property type="entry name" value="P-loop_NTPase"/>
</dbReference>
<proteinExistence type="predicted"/>
<evidence type="ECO:0000313" key="1">
    <source>
        <dbReference type="EMBL" id="EMF09797.1"/>
    </source>
</evidence>
<keyword evidence="2" id="KW-1185">Reference proteome</keyword>
<dbReference type="GeneID" id="27898653"/>
<name>M3CBJ1_SPHMS</name>
<protein>
    <recommendedName>
        <fullName evidence="3">P-loop containing nucleoside triphosphate hydrolase protein</fullName>
    </recommendedName>
</protein>
<dbReference type="OrthoDB" id="3650366at2759"/>
<sequence length="315" mass="35652">MPSTPPKTVFVFDNPRTCSQLFNKLMASHPQLSNMLHPFVGPSMYGPENLRQHLEDSEPASTARDNLARVSGLTSETYPQVAERLIRQEAALRAEGTIPLIKDHALCVTKPDIIAAYIHHRKHDTSANPTVLPDSFFLDSTSTQTIITIRHPASILPSFYRVQGPVFHFSITDETLKAMSSLHWSRLIFDSYLSRGHQPIIIDGADLLSNPQALISTLCQYLSLDPDGIQYTWPVVPREQWPKDLIMQGFFQDLLQSEGVKSRPRAVSRSGAVDLGVKEKEWEEEFGKEVAGKMRQLVEEEMEDYEYLRKFCLVV</sequence>
<dbReference type="Gene3D" id="3.40.50.300">
    <property type="entry name" value="P-loop containing nucleotide triphosphate hydrolases"/>
    <property type="match status" value="1"/>
</dbReference>
<organism evidence="1 2">
    <name type="scientific">Sphaerulina musiva (strain SO2202)</name>
    <name type="common">Poplar stem canker fungus</name>
    <name type="synonym">Septoria musiva</name>
    <dbReference type="NCBI Taxonomy" id="692275"/>
    <lineage>
        <taxon>Eukaryota</taxon>
        <taxon>Fungi</taxon>
        <taxon>Dikarya</taxon>
        <taxon>Ascomycota</taxon>
        <taxon>Pezizomycotina</taxon>
        <taxon>Dothideomycetes</taxon>
        <taxon>Dothideomycetidae</taxon>
        <taxon>Mycosphaerellales</taxon>
        <taxon>Mycosphaerellaceae</taxon>
        <taxon>Sphaerulina</taxon>
    </lineage>
</organism>
<evidence type="ECO:0008006" key="3">
    <source>
        <dbReference type="Google" id="ProtNLM"/>
    </source>
</evidence>
<dbReference type="PANTHER" id="PTHR48312">
    <property type="match status" value="1"/>
</dbReference>
<dbReference type="EMBL" id="KB456268">
    <property type="protein sequence ID" value="EMF09797.1"/>
    <property type="molecule type" value="Genomic_DNA"/>
</dbReference>
<reference evidence="1 2" key="1">
    <citation type="journal article" date="2012" name="PLoS Pathog.">
        <title>Diverse lifestyles and strategies of plant pathogenesis encoded in the genomes of eighteen Dothideomycetes fungi.</title>
        <authorList>
            <person name="Ohm R.A."/>
            <person name="Feau N."/>
            <person name="Henrissat B."/>
            <person name="Schoch C.L."/>
            <person name="Horwitz B.A."/>
            <person name="Barry K.W."/>
            <person name="Condon B.J."/>
            <person name="Copeland A.C."/>
            <person name="Dhillon B."/>
            <person name="Glaser F."/>
            <person name="Hesse C.N."/>
            <person name="Kosti I."/>
            <person name="LaButti K."/>
            <person name="Lindquist E.A."/>
            <person name="Lucas S."/>
            <person name="Salamov A.A."/>
            <person name="Bradshaw R.E."/>
            <person name="Ciuffetti L."/>
            <person name="Hamelin R.C."/>
            <person name="Kema G.H.J."/>
            <person name="Lawrence C."/>
            <person name="Scott J.A."/>
            <person name="Spatafora J.W."/>
            <person name="Turgeon B.G."/>
            <person name="de Wit P.J.G.M."/>
            <person name="Zhong S."/>
            <person name="Goodwin S.B."/>
            <person name="Grigoriev I.V."/>
        </authorList>
    </citation>
    <scope>NUCLEOTIDE SEQUENCE [LARGE SCALE GENOMIC DNA]</scope>
    <source>
        <strain evidence="1 2">SO2202</strain>
    </source>
</reference>